<keyword evidence="1" id="KW-1133">Transmembrane helix</keyword>
<name>A0A9P4JCB7_9PLEO</name>
<sequence length="382" mass="43131">MSFGSSLTVLLALVSGIWIPALILCSNRWFQRQMLYLHKVTFRPGKSLKEPERLGFLQNQVAPFRIPTEDGEELFAWLITPLDVYGKYEEAFETENIGPDRDVENRLAFKCLKEDPESRLLIYFHGNAATIAQTRRTEEYRLYSSGADKIYTLAFDYRGFGLSTGSPSEKGLLNDGIAVLDWALNVANIPPDRIVLLGHSLGTAVSTAVTHHFLNLENPIEFSGLVLCASFTNGTNAFLSYAIVGLFPLLAPLKVFPYLEAWFGRRMVDTWKTDERLAEVVRKSSRLHLAFIHAVDDLTMPWQQTEQLFHRAICAALPKEEIVKNLVSVDLGEAGQRETWRSAKKQLSKLIMRHGGHDTMQKWSPAALKVLQCFGLDQKREG</sequence>
<gene>
    <name evidence="3" type="ORF">GQ43DRAFT_234982</name>
</gene>
<keyword evidence="4" id="KW-1185">Reference proteome</keyword>
<evidence type="ECO:0000256" key="1">
    <source>
        <dbReference type="SAM" id="Phobius"/>
    </source>
</evidence>
<proteinExistence type="predicted"/>
<dbReference type="Pfam" id="PF12697">
    <property type="entry name" value="Abhydrolase_6"/>
    <property type="match status" value="1"/>
</dbReference>
<dbReference type="InterPro" id="IPR029058">
    <property type="entry name" value="AB_hydrolase_fold"/>
</dbReference>
<organism evidence="3 4">
    <name type="scientific">Delitschia confertaspora ATCC 74209</name>
    <dbReference type="NCBI Taxonomy" id="1513339"/>
    <lineage>
        <taxon>Eukaryota</taxon>
        <taxon>Fungi</taxon>
        <taxon>Dikarya</taxon>
        <taxon>Ascomycota</taxon>
        <taxon>Pezizomycotina</taxon>
        <taxon>Dothideomycetes</taxon>
        <taxon>Pleosporomycetidae</taxon>
        <taxon>Pleosporales</taxon>
        <taxon>Delitschiaceae</taxon>
        <taxon>Delitschia</taxon>
    </lineage>
</organism>
<dbReference type="InterPro" id="IPR000073">
    <property type="entry name" value="AB_hydrolase_1"/>
</dbReference>
<feature type="transmembrane region" description="Helical" evidence="1">
    <location>
        <begin position="238"/>
        <end position="259"/>
    </location>
</feature>
<reference evidence="3" key="1">
    <citation type="journal article" date="2020" name="Stud. Mycol.">
        <title>101 Dothideomycetes genomes: a test case for predicting lifestyles and emergence of pathogens.</title>
        <authorList>
            <person name="Haridas S."/>
            <person name="Albert R."/>
            <person name="Binder M."/>
            <person name="Bloem J."/>
            <person name="Labutti K."/>
            <person name="Salamov A."/>
            <person name="Andreopoulos B."/>
            <person name="Baker S."/>
            <person name="Barry K."/>
            <person name="Bills G."/>
            <person name="Bluhm B."/>
            <person name="Cannon C."/>
            <person name="Castanera R."/>
            <person name="Culley D."/>
            <person name="Daum C."/>
            <person name="Ezra D."/>
            <person name="Gonzalez J."/>
            <person name="Henrissat B."/>
            <person name="Kuo A."/>
            <person name="Liang C."/>
            <person name="Lipzen A."/>
            <person name="Lutzoni F."/>
            <person name="Magnuson J."/>
            <person name="Mondo S."/>
            <person name="Nolan M."/>
            <person name="Ohm R."/>
            <person name="Pangilinan J."/>
            <person name="Park H.-J."/>
            <person name="Ramirez L."/>
            <person name="Alfaro M."/>
            <person name="Sun H."/>
            <person name="Tritt A."/>
            <person name="Yoshinaga Y."/>
            <person name="Zwiers L.-H."/>
            <person name="Turgeon B."/>
            <person name="Goodwin S."/>
            <person name="Spatafora J."/>
            <person name="Crous P."/>
            <person name="Grigoriev I."/>
        </authorList>
    </citation>
    <scope>NUCLEOTIDE SEQUENCE</scope>
    <source>
        <strain evidence="3">ATCC 74209</strain>
    </source>
</reference>
<evidence type="ECO:0000313" key="3">
    <source>
        <dbReference type="EMBL" id="KAF2196861.1"/>
    </source>
</evidence>
<keyword evidence="1" id="KW-0812">Transmembrane</keyword>
<dbReference type="EMBL" id="ML994312">
    <property type="protein sequence ID" value="KAF2196861.1"/>
    <property type="molecule type" value="Genomic_DNA"/>
</dbReference>
<evidence type="ECO:0000313" key="4">
    <source>
        <dbReference type="Proteomes" id="UP000799536"/>
    </source>
</evidence>
<dbReference type="SUPFAM" id="SSF53474">
    <property type="entry name" value="alpha/beta-Hydrolases"/>
    <property type="match status" value="1"/>
</dbReference>
<dbReference type="Proteomes" id="UP000799536">
    <property type="component" value="Unassembled WGS sequence"/>
</dbReference>
<accession>A0A9P4JCB7</accession>
<dbReference type="OrthoDB" id="446723at2759"/>
<feature type="domain" description="AB hydrolase-1" evidence="2">
    <location>
        <begin position="141"/>
        <end position="316"/>
    </location>
</feature>
<dbReference type="PANTHER" id="PTHR12277">
    <property type="entry name" value="ALPHA/BETA HYDROLASE DOMAIN-CONTAINING PROTEIN"/>
    <property type="match status" value="1"/>
</dbReference>
<evidence type="ECO:0000259" key="2">
    <source>
        <dbReference type="Pfam" id="PF12697"/>
    </source>
</evidence>
<comment type="caution">
    <text evidence="3">The sequence shown here is derived from an EMBL/GenBank/DDBJ whole genome shotgun (WGS) entry which is preliminary data.</text>
</comment>
<dbReference type="AlphaFoldDB" id="A0A9P4JCB7"/>
<dbReference type="PANTHER" id="PTHR12277:SF81">
    <property type="entry name" value="PROTEIN ABHD13"/>
    <property type="match status" value="1"/>
</dbReference>
<keyword evidence="1" id="KW-0472">Membrane</keyword>
<protein>
    <submittedName>
        <fullName evidence="3">Alpha/beta-hydrolase</fullName>
    </submittedName>
</protein>
<dbReference type="Gene3D" id="3.40.50.1820">
    <property type="entry name" value="alpha/beta hydrolase"/>
    <property type="match status" value="1"/>
</dbReference>